<dbReference type="AlphaFoldDB" id="A0A1G5BI56"/>
<evidence type="ECO:0000256" key="6">
    <source>
        <dbReference type="ARBA" id="ARBA00023136"/>
    </source>
</evidence>
<dbReference type="EMBL" id="FMUX01000002">
    <property type="protein sequence ID" value="SCX89630.1"/>
    <property type="molecule type" value="Genomic_DNA"/>
</dbReference>
<proteinExistence type="inferred from homology"/>
<keyword evidence="5 8" id="KW-1133">Transmembrane helix</keyword>
<comment type="similarity">
    <text evidence="2">Belongs to the UPF0073 (Hly-III) family.</text>
</comment>
<keyword evidence="4 8" id="KW-0812">Transmembrane</keyword>
<feature type="transmembrane region" description="Helical" evidence="8">
    <location>
        <begin position="145"/>
        <end position="166"/>
    </location>
</feature>
<dbReference type="NCBIfam" id="TIGR01065">
    <property type="entry name" value="hlyIII"/>
    <property type="match status" value="1"/>
</dbReference>
<dbReference type="GO" id="GO:0140911">
    <property type="term" value="F:pore-forming activity"/>
    <property type="evidence" value="ECO:0007669"/>
    <property type="project" value="InterPro"/>
</dbReference>
<evidence type="ECO:0000256" key="1">
    <source>
        <dbReference type="ARBA" id="ARBA00004651"/>
    </source>
</evidence>
<sequence>MNIKTPPPKKTDDPATQTRREEVANSLTHGIGAAVSVAGMVLLLIFASKHEDGWLMAGVGVFGTTLILLYLVSTAYHVIVHTQAKRVFQTLDHIAIYLLIAGTYTPITLGPMRGPWGWTLFGLIWALAFAGIVAKLLFADRFPKLSVLFYAAMGWVVVIAIKPVLASIPRDLFFWLFAGGIAYTAGLAFFFWERLPYNHAVWHVFVLAGSLSHLFGMLFYVTQSPL</sequence>
<dbReference type="GO" id="GO:0046872">
    <property type="term" value="F:metal ion binding"/>
    <property type="evidence" value="ECO:0007669"/>
    <property type="project" value="UniProtKB-KW"/>
</dbReference>
<gene>
    <name evidence="9" type="ORF">SAMN05216233_10228</name>
</gene>
<keyword evidence="10" id="KW-1185">Reference proteome</keyword>
<evidence type="ECO:0000256" key="3">
    <source>
        <dbReference type="ARBA" id="ARBA00022475"/>
    </source>
</evidence>
<feature type="transmembrane region" description="Helical" evidence="8">
    <location>
        <begin position="53"/>
        <end position="73"/>
    </location>
</feature>
<name>A0A1G5BI56_9BACT</name>
<dbReference type="PANTHER" id="PTHR20855">
    <property type="entry name" value="ADIPOR/PROGESTIN RECEPTOR-RELATED"/>
    <property type="match status" value="1"/>
</dbReference>
<feature type="binding site" evidence="7">
    <location>
        <position position="77"/>
    </location>
    <ligand>
        <name>Zn(2+)</name>
        <dbReference type="ChEBI" id="CHEBI:29105"/>
    </ligand>
</feature>
<feature type="transmembrane region" description="Helical" evidence="8">
    <location>
        <begin position="94"/>
        <end position="112"/>
    </location>
</feature>
<feature type="transmembrane region" description="Helical" evidence="8">
    <location>
        <begin position="172"/>
        <end position="192"/>
    </location>
</feature>
<keyword evidence="7" id="KW-0862">Zinc</keyword>
<dbReference type="GO" id="GO:0005886">
    <property type="term" value="C:plasma membrane"/>
    <property type="evidence" value="ECO:0007669"/>
    <property type="project" value="UniProtKB-SubCell"/>
</dbReference>
<feature type="transmembrane region" description="Helical" evidence="8">
    <location>
        <begin position="118"/>
        <end position="138"/>
    </location>
</feature>
<evidence type="ECO:0000256" key="2">
    <source>
        <dbReference type="ARBA" id="ARBA00008488"/>
    </source>
</evidence>
<evidence type="ECO:0000313" key="10">
    <source>
        <dbReference type="Proteomes" id="UP000198870"/>
    </source>
</evidence>
<organism evidence="9 10">
    <name type="scientific">Desulfoluna spongiiphila</name>
    <dbReference type="NCBI Taxonomy" id="419481"/>
    <lineage>
        <taxon>Bacteria</taxon>
        <taxon>Pseudomonadati</taxon>
        <taxon>Thermodesulfobacteriota</taxon>
        <taxon>Desulfobacteria</taxon>
        <taxon>Desulfobacterales</taxon>
        <taxon>Desulfolunaceae</taxon>
        <taxon>Desulfoluna</taxon>
    </lineage>
</organism>
<accession>A0A1G5BI56</accession>
<feature type="transmembrane region" description="Helical" evidence="8">
    <location>
        <begin position="27"/>
        <end position="47"/>
    </location>
</feature>
<dbReference type="STRING" id="419481.SAMN05216233_10228"/>
<keyword evidence="7" id="KW-0479">Metal-binding</keyword>
<evidence type="ECO:0000256" key="4">
    <source>
        <dbReference type="ARBA" id="ARBA00022692"/>
    </source>
</evidence>
<feature type="transmembrane region" description="Helical" evidence="8">
    <location>
        <begin position="204"/>
        <end position="222"/>
    </location>
</feature>
<dbReference type="Proteomes" id="UP000198870">
    <property type="component" value="Unassembled WGS sequence"/>
</dbReference>
<dbReference type="PANTHER" id="PTHR20855:SF3">
    <property type="entry name" value="LD03007P"/>
    <property type="match status" value="1"/>
</dbReference>
<feature type="binding site" evidence="7">
    <location>
        <position position="199"/>
    </location>
    <ligand>
        <name>Zn(2+)</name>
        <dbReference type="ChEBI" id="CHEBI:29105"/>
    </ligand>
</feature>
<evidence type="ECO:0000256" key="7">
    <source>
        <dbReference type="PIRSR" id="PIRSR604254-1"/>
    </source>
</evidence>
<keyword evidence="6 8" id="KW-0472">Membrane</keyword>
<protein>
    <submittedName>
        <fullName evidence="9">Hemolysin III</fullName>
    </submittedName>
</protein>
<comment type="subcellular location">
    <subcellularLocation>
        <location evidence="1">Cell membrane</location>
        <topology evidence="1">Multi-pass membrane protein</topology>
    </subcellularLocation>
</comment>
<dbReference type="InterPro" id="IPR004254">
    <property type="entry name" value="AdipoR/HlyIII-related"/>
</dbReference>
<evidence type="ECO:0000256" key="8">
    <source>
        <dbReference type="SAM" id="Phobius"/>
    </source>
</evidence>
<dbReference type="Pfam" id="PF03006">
    <property type="entry name" value="HlyIII"/>
    <property type="match status" value="1"/>
</dbReference>
<dbReference type="OrthoDB" id="9813689at2"/>
<evidence type="ECO:0000256" key="5">
    <source>
        <dbReference type="ARBA" id="ARBA00022989"/>
    </source>
</evidence>
<feature type="binding site" evidence="7">
    <location>
        <position position="203"/>
    </location>
    <ligand>
        <name>Zn(2+)</name>
        <dbReference type="ChEBI" id="CHEBI:29105"/>
    </ligand>
</feature>
<evidence type="ECO:0000313" key="9">
    <source>
        <dbReference type="EMBL" id="SCX89630.1"/>
    </source>
</evidence>
<reference evidence="9 10" key="1">
    <citation type="submission" date="2016-10" db="EMBL/GenBank/DDBJ databases">
        <authorList>
            <person name="de Groot N.N."/>
        </authorList>
    </citation>
    <scope>NUCLEOTIDE SEQUENCE [LARGE SCALE GENOMIC DNA]</scope>
    <source>
        <strain evidence="9 10">AA1</strain>
    </source>
</reference>
<dbReference type="InterPro" id="IPR005744">
    <property type="entry name" value="Hy-lIII"/>
</dbReference>
<keyword evidence="3" id="KW-1003">Cell membrane</keyword>
<dbReference type="RefSeq" id="WP_092208222.1">
    <property type="nucleotide sequence ID" value="NZ_FMUX01000002.1"/>
</dbReference>